<name>A0ABW3M197_9PSEU</name>
<organism evidence="2 3">
    <name type="scientific">Kibdelosporangium lantanae</name>
    <dbReference type="NCBI Taxonomy" id="1497396"/>
    <lineage>
        <taxon>Bacteria</taxon>
        <taxon>Bacillati</taxon>
        <taxon>Actinomycetota</taxon>
        <taxon>Actinomycetes</taxon>
        <taxon>Pseudonocardiales</taxon>
        <taxon>Pseudonocardiaceae</taxon>
        <taxon>Kibdelosporangium</taxon>
    </lineage>
</organism>
<dbReference type="InterPro" id="IPR024559">
    <property type="entry name" value="DUF3846"/>
</dbReference>
<evidence type="ECO:0000313" key="3">
    <source>
        <dbReference type="Proteomes" id="UP001597045"/>
    </source>
</evidence>
<evidence type="ECO:0000313" key="2">
    <source>
        <dbReference type="EMBL" id="MFD1044461.1"/>
    </source>
</evidence>
<comment type="caution">
    <text evidence="2">The sequence shown here is derived from an EMBL/GenBank/DDBJ whole genome shotgun (WGS) entry which is preliminary data.</text>
</comment>
<dbReference type="EMBL" id="JBHTIS010000059">
    <property type="protein sequence ID" value="MFD1044461.1"/>
    <property type="molecule type" value="Genomic_DNA"/>
</dbReference>
<sequence length="149" mass="15668">MGSNNTTSAFSGESPQEARAFRFAVVTDGGLIVQEVPISDERGILSHLQRAVGGYIERVDVGHDGLDGFANKEGHGLAYNHNATRVVRALSGLPYSLVGPVVFASHTGGTVHSITDEHLALVVAEYNRVAPYGPRVSVSPADGSVTVDQ</sequence>
<reference evidence="3" key="1">
    <citation type="journal article" date="2019" name="Int. J. Syst. Evol. Microbiol.">
        <title>The Global Catalogue of Microorganisms (GCM) 10K type strain sequencing project: providing services to taxonomists for standard genome sequencing and annotation.</title>
        <authorList>
            <consortium name="The Broad Institute Genomics Platform"/>
            <consortium name="The Broad Institute Genome Sequencing Center for Infectious Disease"/>
            <person name="Wu L."/>
            <person name="Ma J."/>
        </authorList>
    </citation>
    <scope>NUCLEOTIDE SEQUENCE [LARGE SCALE GENOMIC DNA]</scope>
    <source>
        <strain evidence="3">JCM 31486</strain>
    </source>
</reference>
<accession>A0ABW3M197</accession>
<evidence type="ECO:0000259" key="1">
    <source>
        <dbReference type="Pfam" id="PF12957"/>
    </source>
</evidence>
<proteinExistence type="predicted"/>
<keyword evidence="3" id="KW-1185">Reference proteome</keyword>
<gene>
    <name evidence="2" type="ORF">ACFQ1S_02070</name>
</gene>
<dbReference type="Proteomes" id="UP001597045">
    <property type="component" value="Unassembled WGS sequence"/>
</dbReference>
<feature type="domain" description="DUF3846" evidence="1">
    <location>
        <begin position="25"/>
        <end position="122"/>
    </location>
</feature>
<dbReference type="Pfam" id="PF12957">
    <property type="entry name" value="DUF3846"/>
    <property type="match status" value="1"/>
</dbReference>
<protein>
    <recommendedName>
        <fullName evidence="1">DUF3846 domain-containing protein</fullName>
    </recommendedName>
</protein>